<keyword evidence="3" id="KW-1185">Reference proteome</keyword>
<dbReference type="GeneTree" id="ENSGT00910000147408"/>
<reference evidence="2 3" key="1">
    <citation type="submission" date="2021-02" db="EMBL/GenBank/DDBJ databases">
        <title>Safari Cat Assemblies.</title>
        <authorList>
            <person name="Bredemeyer K.R."/>
            <person name="Murphy W.J."/>
        </authorList>
    </citation>
    <scope>NUCLEOTIDE SEQUENCE [LARGE SCALE GENOMIC DNA]</scope>
</reference>
<feature type="region of interest" description="Disordered" evidence="1">
    <location>
        <begin position="85"/>
        <end position="157"/>
    </location>
</feature>
<proteinExistence type="predicted"/>
<sequence>MDECTILLKFKPKLASRSPVGSACSPPGGVSVRSFSWEASTWFWECLARKMCRVALASSWSSLEAGSSSPHSGFLFRTFAKDSGSRLSPLQSQTPGQGPADPAHAGTWTARGSASLPARGFPTATAEDCSAAEPPARPPAASCSTCRNARPAPFPRRLRAGAPRRFLGRPGWLSRLSVRLRLRP</sequence>
<organism evidence="2 3">
    <name type="scientific">Felis catus</name>
    <name type="common">Cat</name>
    <name type="synonym">Felis silvestris catus</name>
    <dbReference type="NCBI Taxonomy" id="9685"/>
    <lineage>
        <taxon>Eukaryota</taxon>
        <taxon>Metazoa</taxon>
        <taxon>Chordata</taxon>
        <taxon>Craniata</taxon>
        <taxon>Vertebrata</taxon>
        <taxon>Euteleostomi</taxon>
        <taxon>Mammalia</taxon>
        <taxon>Eutheria</taxon>
        <taxon>Laurasiatheria</taxon>
        <taxon>Carnivora</taxon>
        <taxon>Feliformia</taxon>
        <taxon>Felidae</taxon>
        <taxon>Felinae</taxon>
        <taxon>Felis</taxon>
    </lineage>
</organism>
<reference evidence="2" key="3">
    <citation type="submission" date="2025-09" db="UniProtKB">
        <authorList>
            <consortium name="Ensembl"/>
        </authorList>
    </citation>
    <scope>IDENTIFICATION</scope>
    <source>
        <strain evidence="2">breed Abyssinian</strain>
    </source>
</reference>
<feature type="compositionally biased region" description="Polar residues" evidence="1">
    <location>
        <begin position="85"/>
        <end position="96"/>
    </location>
</feature>
<reference evidence="2" key="2">
    <citation type="submission" date="2025-08" db="UniProtKB">
        <authorList>
            <consortium name="Ensembl"/>
        </authorList>
    </citation>
    <scope>IDENTIFICATION</scope>
    <source>
        <strain evidence="2">breed Abyssinian</strain>
    </source>
</reference>
<evidence type="ECO:0000256" key="1">
    <source>
        <dbReference type="SAM" id="MobiDB-lite"/>
    </source>
</evidence>
<protein>
    <submittedName>
        <fullName evidence="2">Uncharacterized protein</fullName>
    </submittedName>
</protein>
<name>A0ABI7ZE63_FELCA</name>
<dbReference type="Proteomes" id="UP000823872">
    <property type="component" value="Chromosome D2"/>
</dbReference>
<evidence type="ECO:0000313" key="3">
    <source>
        <dbReference type="Proteomes" id="UP000823872"/>
    </source>
</evidence>
<dbReference type="Ensembl" id="ENSFCTT00005062119.1">
    <property type="protein sequence ID" value="ENSFCTP00005045420.1"/>
    <property type="gene ID" value="ENSFCTG00005021686.1"/>
</dbReference>
<evidence type="ECO:0000313" key="2">
    <source>
        <dbReference type="Ensembl" id="ENSFCTP00005045420.1"/>
    </source>
</evidence>
<accession>A0ABI7ZE63</accession>